<dbReference type="PANTHER" id="PTHR34583">
    <property type="entry name" value="ANTIPORTER SUBUNIT MNHC2-RELATED"/>
    <property type="match status" value="1"/>
</dbReference>
<dbReference type="Pfam" id="PF00420">
    <property type="entry name" value="Oxidored_q2"/>
    <property type="match status" value="1"/>
</dbReference>
<proteinExistence type="inferred from homology"/>
<comment type="subcellular location">
    <subcellularLocation>
        <location evidence="1">Cell membrane</location>
        <topology evidence="1">Multi-pass membrane protein</topology>
    </subcellularLocation>
</comment>
<evidence type="ECO:0000256" key="3">
    <source>
        <dbReference type="ARBA" id="ARBA00022475"/>
    </source>
</evidence>
<feature type="transmembrane region" description="Helical" evidence="8">
    <location>
        <begin position="6"/>
        <end position="23"/>
    </location>
</feature>
<name>A0A7W7Y4X7_9BACT</name>
<dbReference type="InterPro" id="IPR050601">
    <property type="entry name" value="CPA3_antiporter_subunitC"/>
</dbReference>
<evidence type="ECO:0000256" key="1">
    <source>
        <dbReference type="ARBA" id="ARBA00004651"/>
    </source>
</evidence>
<keyword evidence="6 8" id="KW-0472">Membrane</keyword>
<feature type="region of interest" description="Disordered" evidence="7">
    <location>
        <begin position="94"/>
        <end position="113"/>
    </location>
</feature>
<evidence type="ECO:0000256" key="4">
    <source>
        <dbReference type="ARBA" id="ARBA00022692"/>
    </source>
</evidence>
<comment type="similarity">
    <text evidence="2">Belongs to the CPA3 antiporters (TC 2.A.63) subunit C family.</text>
</comment>
<evidence type="ECO:0000256" key="5">
    <source>
        <dbReference type="ARBA" id="ARBA00022989"/>
    </source>
</evidence>
<evidence type="ECO:0000256" key="7">
    <source>
        <dbReference type="SAM" id="MobiDB-lite"/>
    </source>
</evidence>
<dbReference type="EMBL" id="JACHID010000007">
    <property type="protein sequence ID" value="MBB5022072.1"/>
    <property type="molecule type" value="Genomic_DNA"/>
</dbReference>
<evidence type="ECO:0000256" key="2">
    <source>
        <dbReference type="ARBA" id="ARBA00010388"/>
    </source>
</evidence>
<reference evidence="9 10" key="1">
    <citation type="submission" date="2020-08" db="EMBL/GenBank/DDBJ databases">
        <title>Genomic Encyclopedia of Type Strains, Phase IV (KMG-IV): sequencing the most valuable type-strain genomes for metagenomic binning, comparative biology and taxonomic classification.</title>
        <authorList>
            <person name="Goeker M."/>
        </authorList>
    </citation>
    <scope>NUCLEOTIDE SEQUENCE [LARGE SCALE GENOMIC DNA]</scope>
    <source>
        <strain evidence="9 10">DSM 22071</strain>
    </source>
</reference>
<gene>
    <name evidence="9" type="ORF">HNR37_001389</name>
</gene>
<dbReference type="PANTHER" id="PTHR34583:SF2">
    <property type="entry name" value="ANTIPORTER SUBUNIT MNHC2-RELATED"/>
    <property type="match status" value="1"/>
</dbReference>
<sequence length="113" mass="12522">MIQFAIFGTTAIILFAMGLYGFFTRPHVFRKILAANIMAVSVFLFLITMAQRHPDHPDPVPHAMVLTGIVVSVSATAFGLSLLRRLNRQEIPPYLDVESTDSAPPRHKSGEET</sequence>
<evidence type="ECO:0000313" key="10">
    <source>
        <dbReference type="Proteomes" id="UP000528322"/>
    </source>
</evidence>
<dbReference type="Proteomes" id="UP000528322">
    <property type="component" value="Unassembled WGS sequence"/>
</dbReference>
<feature type="transmembrane region" description="Helical" evidence="8">
    <location>
        <begin position="63"/>
        <end position="83"/>
    </location>
</feature>
<keyword evidence="10" id="KW-1185">Reference proteome</keyword>
<dbReference type="AlphaFoldDB" id="A0A7W7Y4X7"/>
<keyword evidence="5 8" id="KW-1133">Transmembrane helix</keyword>
<evidence type="ECO:0000313" key="9">
    <source>
        <dbReference type="EMBL" id="MBB5022072.1"/>
    </source>
</evidence>
<dbReference type="InterPro" id="IPR039428">
    <property type="entry name" value="NUOK/Mnh_C1-like"/>
</dbReference>
<comment type="caution">
    <text evidence="9">The sequence shown here is derived from an EMBL/GenBank/DDBJ whole genome shotgun (WGS) entry which is preliminary data.</text>
</comment>
<feature type="transmembrane region" description="Helical" evidence="8">
    <location>
        <begin position="32"/>
        <end position="51"/>
    </location>
</feature>
<protein>
    <submittedName>
        <fullName evidence="9">Multicomponent Na+:H+ antiporter subunit C</fullName>
    </submittedName>
</protein>
<organism evidence="9 10">
    <name type="scientific">Desulfurispira natronophila</name>
    <dbReference type="NCBI Taxonomy" id="682562"/>
    <lineage>
        <taxon>Bacteria</taxon>
        <taxon>Pseudomonadati</taxon>
        <taxon>Chrysiogenota</taxon>
        <taxon>Chrysiogenia</taxon>
        <taxon>Chrysiogenales</taxon>
        <taxon>Chrysiogenaceae</taxon>
        <taxon>Desulfurispira</taxon>
    </lineage>
</organism>
<dbReference type="GO" id="GO:0005886">
    <property type="term" value="C:plasma membrane"/>
    <property type="evidence" value="ECO:0007669"/>
    <property type="project" value="UniProtKB-SubCell"/>
</dbReference>
<evidence type="ECO:0000256" key="8">
    <source>
        <dbReference type="SAM" id="Phobius"/>
    </source>
</evidence>
<dbReference type="RefSeq" id="WP_183731907.1">
    <property type="nucleotide sequence ID" value="NZ_JACHID010000007.1"/>
</dbReference>
<accession>A0A7W7Y4X7</accession>
<evidence type="ECO:0000256" key="6">
    <source>
        <dbReference type="ARBA" id="ARBA00023136"/>
    </source>
</evidence>
<keyword evidence="3" id="KW-1003">Cell membrane</keyword>
<dbReference type="Gene3D" id="1.10.287.3510">
    <property type="match status" value="1"/>
</dbReference>
<keyword evidence="4 8" id="KW-0812">Transmembrane</keyword>